<dbReference type="Proteomes" id="UP000289857">
    <property type="component" value="Unassembled WGS sequence"/>
</dbReference>
<dbReference type="InterPro" id="IPR011330">
    <property type="entry name" value="Glyco_hydro/deAcase_b/a-brl"/>
</dbReference>
<dbReference type="GO" id="GO:0005975">
    <property type="term" value="P:carbohydrate metabolic process"/>
    <property type="evidence" value="ECO:0007669"/>
    <property type="project" value="InterPro"/>
</dbReference>
<accession>A0A4Q1K9T7</accession>
<keyword evidence="2" id="KW-1185">Reference proteome</keyword>
<dbReference type="Pfam" id="PF09960">
    <property type="entry name" value="DUF2194"/>
    <property type="match status" value="1"/>
</dbReference>
<sequence length="1317" mass="152620">MRNSTLNKLFFYSIVLLFVVTACGKRDNNDTNSVFDWLRSDEEIEIADNFIRYQTPELSQTPVVLSLYDDQAKYSKLYNAELRKACDYSKLPFNCSTESSWNTSLSIPSTARVIVVYNTRKLNDAAIAKLLDFVTKGGHLFVPFASEDKRMAFLYGFKPEAEYGTNTKALGWYFTSPVLPGMENKTRNLEFKFFGFAAENFSEKVRVLATAANDHTYPAIVENKVGLGQVLLYNTSGDFGKIDRGFLFAGVLRGLENVPYPIANTATIFLDDFPAPQYDIKAEPIQSEMNLTTSDFVSKVWWPDMKALAQEYKIPYAAMLTFDYRNKIVPPFTLDQWNSRKIKTNNHTEALPDWFVNELKKGNHELAFHGYNHVSLTKKLWPNEEMIQTSMSTIKKKWELSNYGKYPTTYVPPSNEIDGYGVRALKKSMPSLKYMCSLFLGQAEEGGDREFDYDPFSSNFFDYPRISSGFYFSNDEVYATKSMYLFTGIWTHFVHPDDVFQIPATANSSAGRYNLRNNLNYGWRTSKNAKTAMYPEFKSFIQEFTKQFPQMHFVNGNEGGITVMRWRASRYQHQSNNGNYSVSQTNAIQIDNNYWMMFGSKEKNATTEAVLKKQGYSFTKTPLMDGYLYSIKTVKDQIILPDYKEQEKTNDEKIATVVALTQNELVTYKKAVARFLSGGTWEDDFVKKHELELLTLKYKMLDNAEIDSTVWNKYAKYMSWEDKAGEVWKMYDIHATKFPSKNNVLYATELDHVIGYPDDLVKEKWMFEQTKVAPNDLSLLKAYVLNFNSEENKEKIKGLLQQIHRLEPSHDNHAAYISHLQNYFPEEWKLEVDKIQPSELWSSMATSFVWKYADEGNFQKALDWSAFSPEIDFKQKMQWYVEMGKSSQVIPLYKEYIKKNPDDQEVKALMTTIYHGLGRFTEAWTVANSMSESPAKEELRKMLNKDVVFEEVGIQQELIANQQPLFYPDVLKKLNKSIRSEYGDYLDYKSSMETNQKDPAIFRNLLSYNRIDAKKRTHTFGISYSGYYEIDFRNGKRYDYNTDNALGGLEYQFKTASIENKAQYWSRARLEMSQQSALYFQTSVGFNKTKGKNYYSSELSAFPAETASAMNQKIYNIRFTGYYETQLLKKLNVSFVLESDYFTDGMLSRDTIFRRLPGKNNFNVASQANRIKITELPDGNLKIEEFDASYSGHFSARILWDEKKKSVSKFIPFVESQVMLGSRDLQLGYPYWMLKERFFGGGGLGWELNTENLKARLEAGYFLDDFAKNFKRLNGSLSYQLFDFTAITFNLEFFNQQKYYSNAVSFGLKHNFKARKR</sequence>
<comment type="caution">
    <text evidence="1">The sequence shown here is derived from an EMBL/GenBank/DDBJ whole genome shotgun (WGS) entry which is preliminary data.</text>
</comment>
<reference evidence="2" key="1">
    <citation type="submission" date="2019-01" db="EMBL/GenBank/DDBJ databases">
        <title>Cytophagaceae bacterium strain CAR-16.</title>
        <authorList>
            <person name="Chen W.-M."/>
        </authorList>
    </citation>
    <scope>NUCLEOTIDE SEQUENCE [LARGE SCALE GENOMIC DNA]</scope>
    <source>
        <strain evidence="2">WWJ-16</strain>
    </source>
</reference>
<dbReference type="EMBL" id="SBKN01000003">
    <property type="protein sequence ID" value="RXR22967.1"/>
    <property type="molecule type" value="Genomic_DNA"/>
</dbReference>
<dbReference type="Gene3D" id="1.25.40.10">
    <property type="entry name" value="Tetratricopeptide repeat domain"/>
    <property type="match status" value="1"/>
</dbReference>
<dbReference type="SUPFAM" id="SSF52317">
    <property type="entry name" value="Class I glutamine amidotransferase-like"/>
    <property type="match status" value="1"/>
</dbReference>
<evidence type="ECO:0000313" key="1">
    <source>
        <dbReference type="EMBL" id="RXR22967.1"/>
    </source>
</evidence>
<evidence type="ECO:0000313" key="2">
    <source>
        <dbReference type="Proteomes" id="UP000289857"/>
    </source>
</evidence>
<organism evidence="1 2">
    <name type="scientific">Flavobacterium stagni</name>
    <dbReference type="NCBI Taxonomy" id="2506421"/>
    <lineage>
        <taxon>Bacteria</taxon>
        <taxon>Pseudomonadati</taxon>
        <taxon>Bacteroidota</taxon>
        <taxon>Flavobacteriia</taxon>
        <taxon>Flavobacteriales</taxon>
        <taxon>Flavobacteriaceae</taxon>
        <taxon>Flavobacterium</taxon>
    </lineage>
</organism>
<dbReference type="InterPro" id="IPR011990">
    <property type="entry name" value="TPR-like_helical_dom_sf"/>
</dbReference>
<dbReference type="PROSITE" id="PS51257">
    <property type="entry name" value="PROKAR_LIPOPROTEIN"/>
    <property type="match status" value="1"/>
</dbReference>
<dbReference type="Gene3D" id="3.20.20.370">
    <property type="entry name" value="Glycoside hydrolase/deacetylase"/>
    <property type="match status" value="1"/>
</dbReference>
<dbReference type="Gene3D" id="3.40.50.880">
    <property type="match status" value="1"/>
</dbReference>
<dbReference type="InterPro" id="IPR029062">
    <property type="entry name" value="Class_I_gatase-like"/>
</dbReference>
<gene>
    <name evidence="1" type="ORF">EQG61_06965</name>
</gene>
<dbReference type="RefSeq" id="WP_129461197.1">
    <property type="nucleotide sequence ID" value="NZ_SBKN01000003.1"/>
</dbReference>
<proteinExistence type="predicted"/>
<dbReference type="InterPro" id="IPR018695">
    <property type="entry name" value="DUF2194"/>
</dbReference>
<dbReference type="SUPFAM" id="SSF88713">
    <property type="entry name" value="Glycoside hydrolase/deacetylase"/>
    <property type="match status" value="1"/>
</dbReference>
<protein>
    <submittedName>
        <fullName evidence="1">DUF2194 domain-containing protein</fullName>
    </submittedName>
</protein>
<dbReference type="OrthoDB" id="9761886at2"/>
<name>A0A4Q1K9T7_9FLAO</name>